<accession>A0ABN9QHE2</accession>
<dbReference type="Pfam" id="PF00144">
    <property type="entry name" value="Beta-lactamase"/>
    <property type="match status" value="1"/>
</dbReference>
<organism evidence="3 4">
    <name type="scientific">Prorocentrum cordatum</name>
    <dbReference type="NCBI Taxonomy" id="2364126"/>
    <lineage>
        <taxon>Eukaryota</taxon>
        <taxon>Sar</taxon>
        <taxon>Alveolata</taxon>
        <taxon>Dinophyceae</taxon>
        <taxon>Prorocentrales</taxon>
        <taxon>Prorocentraceae</taxon>
        <taxon>Prorocentrum</taxon>
    </lineage>
</organism>
<dbReference type="Proteomes" id="UP001189429">
    <property type="component" value="Unassembled WGS sequence"/>
</dbReference>
<feature type="region of interest" description="Disordered" evidence="1">
    <location>
        <begin position="424"/>
        <end position="488"/>
    </location>
</feature>
<dbReference type="InterPro" id="IPR050789">
    <property type="entry name" value="Diverse_Enzym_Activities"/>
</dbReference>
<dbReference type="Gene3D" id="3.40.710.10">
    <property type="entry name" value="DD-peptidase/beta-lactamase superfamily"/>
    <property type="match status" value="1"/>
</dbReference>
<feature type="domain" description="Beta-lactamase-related" evidence="2">
    <location>
        <begin position="32"/>
        <end position="394"/>
    </location>
</feature>
<dbReference type="PANTHER" id="PTHR43283:SF3">
    <property type="entry name" value="BETA-LACTAMASE FAMILY PROTEIN (AFU_ORTHOLOGUE AFUA_5G07500)"/>
    <property type="match status" value="1"/>
</dbReference>
<feature type="compositionally biased region" description="Low complexity" evidence="1">
    <location>
        <begin position="424"/>
        <end position="433"/>
    </location>
</feature>
<dbReference type="EMBL" id="CAUYUJ010003458">
    <property type="protein sequence ID" value="CAK0805434.1"/>
    <property type="molecule type" value="Genomic_DNA"/>
</dbReference>
<dbReference type="InterPro" id="IPR001466">
    <property type="entry name" value="Beta-lactam-related"/>
</dbReference>
<sequence>MEEAGPERVGVDPAPFRGYEEAMALVVKRSLISGCASVAMRKGKVFHSGCWGSADLETGAKFGFDTLCRMVCATKSYVAVAFMALVEEGLASPDDRLDTYIPAFAGVQVRVEGSDRLVAPKRPILLKHLMSHTSGIGYSGDVSDRLEDLDPDTASYQRALNAVISGKTRSLAAFVSQLAKVPLSFHPGYKYQYSFAFDVLGRVVEIVSGKRLDRCLQDYVFGPLGMKSTMWAAPDSQLDRLAAYYANSSTCKSLYGGLKGRKSRGKLCRIDGRSARESHWRKGRQAKVLSGGGYLGYVYGGMLSTVRDTVAFVKMLYNYGKLENGCRLLKKSTVMAMEKNRLSAKTSGDDRVCYLGNIGTYREGSSEYGMGGAACTYWNIDRADETAAVWFTQNCDMPEFDEFTDPKKADMWAVMHQAPSRSSCQSAAAATAALPPRESGNMHGSKRGHDGGDESATQPAPQAVLSASKKRPRAPTSASAGAKRARRS</sequence>
<evidence type="ECO:0000256" key="1">
    <source>
        <dbReference type="SAM" id="MobiDB-lite"/>
    </source>
</evidence>
<gene>
    <name evidence="3" type="ORF">PCOR1329_LOCUS11940</name>
</gene>
<dbReference type="PANTHER" id="PTHR43283">
    <property type="entry name" value="BETA-LACTAMASE-RELATED"/>
    <property type="match status" value="1"/>
</dbReference>
<protein>
    <recommendedName>
        <fullName evidence="2">Beta-lactamase-related domain-containing protein</fullName>
    </recommendedName>
</protein>
<evidence type="ECO:0000313" key="4">
    <source>
        <dbReference type="Proteomes" id="UP001189429"/>
    </source>
</evidence>
<name>A0ABN9QHE2_9DINO</name>
<evidence type="ECO:0000313" key="3">
    <source>
        <dbReference type="EMBL" id="CAK0805434.1"/>
    </source>
</evidence>
<keyword evidence="4" id="KW-1185">Reference proteome</keyword>
<comment type="caution">
    <text evidence="3">The sequence shown here is derived from an EMBL/GenBank/DDBJ whole genome shotgun (WGS) entry which is preliminary data.</text>
</comment>
<dbReference type="InterPro" id="IPR012338">
    <property type="entry name" value="Beta-lactam/transpept-like"/>
</dbReference>
<reference evidence="3" key="1">
    <citation type="submission" date="2023-10" db="EMBL/GenBank/DDBJ databases">
        <authorList>
            <person name="Chen Y."/>
            <person name="Shah S."/>
            <person name="Dougan E. K."/>
            <person name="Thang M."/>
            <person name="Chan C."/>
        </authorList>
    </citation>
    <scope>NUCLEOTIDE SEQUENCE [LARGE SCALE GENOMIC DNA]</scope>
</reference>
<proteinExistence type="predicted"/>
<dbReference type="SUPFAM" id="SSF56601">
    <property type="entry name" value="beta-lactamase/transpeptidase-like"/>
    <property type="match status" value="1"/>
</dbReference>
<evidence type="ECO:0000259" key="2">
    <source>
        <dbReference type="Pfam" id="PF00144"/>
    </source>
</evidence>